<dbReference type="GO" id="GO:0008270">
    <property type="term" value="F:zinc ion binding"/>
    <property type="evidence" value="ECO:0007669"/>
    <property type="project" value="TreeGrafter"/>
</dbReference>
<dbReference type="PATRIC" id="fig|281456.6.peg.1640"/>
<dbReference type="CDD" id="cd05390">
    <property type="entry name" value="HypB"/>
    <property type="match status" value="1"/>
</dbReference>
<sequence length="219" mass="24604">MEIKVNTGILEANEATAKANKELLKAKRVFTINVMGSPGAGKTTLLERTIELLKDRIRMGVIEGDIYTAKDAQRIEKHGIPVKQINTGGACHLDARMVEKALNFFNLDELDLMIIENVGNLVCPVEFNLGEDLKIAVLSITEGDDKPLKYPLIFKESAAVLINKVDMLEFTDVNLETLERDIRLINPHIKIFFVSARTGQGIRDWTDWLLQQVENSNRT</sequence>
<gene>
    <name evidence="9" type="ORF">Tfer_1535</name>
</gene>
<reference evidence="10" key="1">
    <citation type="submission" date="2015-07" db="EMBL/GenBank/DDBJ databases">
        <title>Complete Genome of Thermincola ferriacetica strain Z-0001T.</title>
        <authorList>
            <person name="Lusk B."/>
            <person name="Badalamenti J.P."/>
            <person name="Parameswaran P."/>
            <person name="Bond D.R."/>
            <person name="Torres C.I."/>
        </authorList>
    </citation>
    <scope>NUCLEOTIDE SEQUENCE [LARGE SCALE GENOMIC DNA]</scope>
    <source>
        <strain evidence="10">Z-0001</strain>
    </source>
</reference>
<dbReference type="Gene3D" id="3.40.50.300">
    <property type="entry name" value="P-loop containing nucleotide triphosphate hydrolases"/>
    <property type="match status" value="1"/>
</dbReference>
<evidence type="ECO:0000256" key="7">
    <source>
        <dbReference type="ARBA" id="ARBA00023134"/>
    </source>
</evidence>
<dbReference type="InterPro" id="IPR004392">
    <property type="entry name" value="Hyd_mat_HypB"/>
</dbReference>
<evidence type="ECO:0000256" key="5">
    <source>
        <dbReference type="ARBA" id="ARBA00022801"/>
    </source>
</evidence>
<dbReference type="SUPFAM" id="SSF52540">
    <property type="entry name" value="P-loop containing nucleoside triphosphate hydrolases"/>
    <property type="match status" value="1"/>
</dbReference>
<dbReference type="EMBL" id="LGTE01000009">
    <property type="protein sequence ID" value="KNZ69720.1"/>
    <property type="molecule type" value="Genomic_DNA"/>
</dbReference>
<dbReference type="Proteomes" id="UP000037175">
    <property type="component" value="Unassembled WGS sequence"/>
</dbReference>
<keyword evidence="2" id="KW-0533">Nickel</keyword>
<dbReference type="PIRSF" id="PIRSF005624">
    <property type="entry name" value="Ni-bind_GTPase"/>
    <property type="match status" value="1"/>
</dbReference>
<comment type="similarity">
    <text evidence="1">Belongs to the SIMIBI class G3E GTPase family. HypB/HupM subfamily.</text>
</comment>
<comment type="caution">
    <text evidence="9">The sequence shown here is derived from an EMBL/GenBank/DDBJ whole genome shotgun (WGS) entry which is preliminary data.</text>
</comment>
<keyword evidence="5" id="KW-0378">Hydrolase</keyword>
<dbReference type="InterPro" id="IPR003495">
    <property type="entry name" value="CobW/HypB/UreG_nucleotide-bd"/>
</dbReference>
<dbReference type="GO" id="GO:0003924">
    <property type="term" value="F:GTPase activity"/>
    <property type="evidence" value="ECO:0007669"/>
    <property type="project" value="InterPro"/>
</dbReference>
<protein>
    <submittedName>
        <fullName evidence="9">Hydrogenase nickel incorporation protein HypB</fullName>
    </submittedName>
</protein>
<evidence type="ECO:0000313" key="10">
    <source>
        <dbReference type="Proteomes" id="UP000037175"/>
    </source>
</evidence>
<evidence type="ECO:0000256" key="6">
    <source>
        <dbReference type="ARBA" id="ARBA00022833"/>
    </source>
</evidence>
<name>A0A0L6W2F5_9FIRM</name>
<keyword evidence="10" id="KW-1185">Reference proteome</keyword>
<accession>A0A0L6W2F5</accession>
<feature type="domain" description="CobW/HypB/UreG nucleotide-binding" evidence="8">
    <location>
        <begin position="32"/>
        <end position="192"/>
    </location>
</feature>
<evidence type="ECO:0000256" key="3">
    <source>
        <dbReference type="ARBA" id="ARBA00022723"/>
    </source>
</evidence>
<proteinExistence type="inferred from homology"/>
<dbReference type="PANTHER" id="PTHR30134">
    <property type="entry name" value="HYDROGENASE PROTEIN ASSEMBLY PROTEIN, NICKEL CHAPERONE"/>
    <property type="match status" value="1"/>
</dbReference>
<dbReference type="InterPro" id="IPR027417">
    <property type="entry name" value="P-loop_NTPase"/>
</dbReference>
<evidence type="ECO:0000259" key="8">
    <source>
        <dbReference type="Pfam" id="PF02492"/>
    </source>
</evidence>
<dbReference type="GO" id="GO:0005525">
    <property type="term" value="F:GTP binding"/>
    <property type="evidence" value="ECO:0007669"/>
    <property type="project" value="UniProtKB-KW"/>
</dbReference>
<dbReference type="GO" id="GO:0051604">
    <property type="term" value="P:protein maturation"/>
    <property type="evidence" value="ECO:0007669"/>
    <property type="project" value="InterPro"/>
</dbReference>
<dbReference type="AlphaFoldDB" id="A0A0L6W2F5"/>
<dbReference type="PANTHER" id="PTHR30134:SF2">
    <property type="entry name" value="HYDROGENASE MATURATION FACTOR HYPB"/>
    <property type="match status" value="1"/>
</dbReference>
<keyword evidence="4" id="KW-0547">Nucleotide-binding</keyword>
<evidence type="ECO:0000256" key="2">
    <source>
        <dbReference type="ARBA" id="ARBA00022596"/>
    </source>
</evidence>
<evidence type="ECO:0000256" key="4">
    <source>
        <dbReference type="ARBA" id="ARBA00022741"/>
    </source>
</evidence>
<dbReference type="Pfam" id="PF02492">
    <property type="entry name" value="cobW"/>
    <property type="match status" value="1"/>
</dbReference>
<keyword evidence="6" id="KW-0862">Zinc</keyword>
<dbReference type="RefSeq" id="WP_052217706.1">
    <property type="nucleotide sequence ID" value="NZ_LGTE01000009.1"/>
</dbReference>
<dbReference type="GO" id="GO:0016151">
    <property type="term" value="F:nickel cation binding"/>
    <property type="evidence" value="ECO:0007669"/>
    <property type="project" value="InterPro"/>
</dbReference>
<evidence type="ECO:0000256" key="1">
    <source>
        <dbReference type="ARBA" id="ARBA00006211"/>
    </source>
</evidence>
<keyword evidence="7" id="KW-0342">GTP-binding</keyword>
<evidence type="ECO:0000313" key="9">
    <source>
        <dbReference type="EMBL" id="KNZ69720.1"/>
    </source>
</evidence>
<dbReference type="NCBIfam" id="TIGR00073">
    <property type="entry name" value="hypB"/>
    <property type="match status" value="1"/>
</dbReference>
<keyword evidence="3" id="KW-0479">Metal-binding</keyword>
<organism evidence="9 10">
    <name type="scientific">Thermincola ferriacetica</name>
    <dbReference type="NCBI Taxonomy" id="281456"/>
    <lineage>
        <taxon>Bacteria</taxon>
        <taxon>Bacillati</taxon>
        <taxon>Bacillota</taxon>
        <taxon>Clostridia</taxon>
        <taxon>Eubacteriales</taxon>
        <taxon>Thermincolaceae</taxon>
        <taxon>Thermincola</taxon>
    </lineage>
</organism>